<evidence type="ECO:0000313" key="5">
    <source>
        <dbReference type="Proteomes" id="UP001164187"/>
    </source>
</evidence>
<dbReference type="PANTHER" id="PTHR11839">
    <property type="entry name" value="UDP/ADP-SUGAR PYROPHOSPHATASE"/>
    <property type="match status" value="1"/>
</dbReference>
<dbReference type="EMBL" id="CP114052">
    <property type="protein sequence ID" value="WAW15771.1"/>
    <property type="molecule type" value="Genomic_DNA"/>
</dbReference>
<gene>
    <name evidence="4" type="ORF">O0R46_04780</name>
</gene>
<accession>A0ABY7JSE7</accession>
<dbReference type="Gene3D" id="3.90.79.10">
    <property type="entry name" value="Nucleoside Triphosphate Pyrophosphohydrolase"/>
    <property type="match status" value="1"/>
</dbReference>
<keyword evidence="2 4" id="KW-0378">Hydrolase</keyword>
<name>A0ABY7JSE7_9FIRM</name>
<dbReference type="Pfam" id="PF00293">
    <property type="entry name" value="NUDIX"/>
    <property type="match status" value="1"/>
</dbReference>
<dbReference type="SUPFAM" id="SSF55811">
    <property type="entry name" value="Nudix"/>
    <property type="match status" value="1"/>
</dbReference>
<dbReference type="CDD" id="cd03424">
    <property type="entry name" value="NUDIX_ADPRase_Nudt5_UGPPase_Nudt14"/>
    <property type="match status" value="1"/>
</dbReference>
<dbReference type="InterPro" id="IPR000086">
    <property type="entry name" value="NUDIX_hydrolase_dom"/>
</dbReference>
<protein>
    <submittedName>
        <fullName evidence="4">NUDIX hydrolase</fullName>
    </submittedName>
</protein>
<evidence type="ECO:0000256" key="2">
    <source>
        <dbReference type="ARBA" id="ARBA00022801"/>
    </source>
</evidence>
<reference evidence="4" key="1">
    <citation type="submission" date="2022-12" db="EMBL/GenBank/DDBJ databases">
        <title>Peptostreptococcus.</title>
        <authorList>
            <person name="Lee S.H."/>
        </authorList>
    </citation>
    <scope>NUCLEOTIDE SEQUENCE</scope>
    <source>
        <strain evidence="4">CBA3647</strain>
    </source>
</reference>
<dbReference type="Proteomes" id="UP001164187">
    <property type="component" value="Chromosome"/>
</dbReference>
<sequence>MKKILKENRINDVIQKFSSRFLNVYEVIYLDKFKNEKKWVLASRKKIDDYKKLINKEECRKVDAVVIVGENIDEQGIVLIKEFRAPINDYIYSLPAGLVDNDEDIYETAIREMKEETGLNVVQIDKEKSCQYSYASVGMSDESLSIVYATVDGKISDEYLEESEDIQAIYVDKEKAIELLRSDENIDVKAWLVLKEFVER</sequence>
<dbReference type="InterPro" id="IPR020084">
    <property type="entry name" value="NUDIX_hydrolase_CS"/>
</dbReference>
<dbReference type="GO" id="GO:0016787">
    <property type="term" value="F:hydrolase activity"/>
    <property type="evidence" value="ECO:0007669"/>
    <property type="project" value="UniProtKB-KW"/>
</dbReference>
<dbReference type="PROSITE" id="PS00893">
    <property type="entry name" value="NUDIX_BOX"/>
    <property type="match status" value="1"/>
</dbReference>
<dbReference type="InterPro" id="IPR015797">
    <property type="entry name" value="NUDIX_hydrolase-like_dom_sf"/>
</dbReference>
<feature type="domain" description="Nudix hydrolase" evidence="3">
    <location>
        <begin position="60"/>
        <end position="194"/>
    </location>
</feature>
<evidence type="ECO:0000313" key="4">
    <source>
        <dbReference type="EMBL" id="WAW15771.1"/>
    </source>
</evidence>
<keyword evidence="5" id="KW-1185">Reference proteome</keyword>
<dbReference type="PROSITE" id="PS51462">
    <property type="entry name" value="NUDIX"/>
    <property type="match status" value="1"/>
</dbReference>
<dbReference type="PANTHER" id="PTHR11839:SF18">
    <property type="entry name" value="NUDIX HYDROLASE DOMAIN-CONTAINING PROTEIN"/>
    <property type="match status" value="1"/>
</dbReference>
<comment type="cofactor">
    <cofactor evidence="1">
        <name>Mg(2+)</name>
        <dbReference type="ChEBI" id="CHEBI:18420"/>
    </cofactor>
</comment>
<proteinExistence type="predicted"/>
<organism evidence="4 5">
    <name type="scientific">Peptostreptococcus equinus</name>
    <dbReference type="NCBI Taxonomy" id="3003601"/>
    <lineage>
        <taxon>Bacteria</taxon>
        <taxon>Bacillati</taxon>
        <taxon>Bacillota</taxon>
        <taxon>Clostridia</taxon>
        <taxon>Peptostreptococcales</taxon>
        <taxon>Peptostreptococcaceae</taxon>
        <taxon>Peptostreptococcus</taxon>
    </lineage>
</organism>
<dbReference type="RefSeq" id="WP_269312451.1">
    <property type="nucleotide sequence ID" value="NZ_CP114052.1"/>
</dbReference>
<evidence type="ECO:0000256" key="1">
    <source>
        <dbReference type="ARBA" id="ARBA00001946"/>
    </source>
</evidence>
<evidence type="ECO:0000259" key="3">
    <source>
        <dbReference type="PROSITE" id="PS51462"/>
    </source>
</evidence>